<feature type="region of interest" description="Disordered" evidence="2">
    <location>
        <begin position="139"/>
        <end position="196"/>
    </location>
</feature>
<feature type="compositionally biased region" description="Polar residues" evidence="2">
    <location>
        <begin position="164"/>
        <end position="192"/>
    </location>
</feature>
<dbReference type="STRING" id="5888.A0DVX2"/>
<dbReference type="GeneID" id="5040371"/>
<evidence type="ECO:0000313" key="4">
    <source>
        <dbReference type="Proteomes" id="UP000000600"/>
    </source>
</evidence>
<dbReference type="HOGENOM" id="CLU_357712_0_0_1"/>
<dbReference type="KEGG" id="ptm:GSPATT00020842001"/>
<feature type="compositionally biased region" description="Polar residues" evidence="2">
    <location>
        <begin position="112"/>
        <end position="123"/>
    </location>
</feature>
<dbReference type="InParanoid" id="A0DVX2"/>
<keyword evidence="1" id="KW-0175">Coiled coil</keyword>
<sequence length="784" mass="94632">MVNQSSLIEILLGFLLTAIQFNRFIKEFKQKQMEDRALRTNQMINRYQGHQTMKLGSPEDNHYVKKENWKQIDEKNKNQFRGYEKQTLNLEPKTSYQSYQLANNDLDDKDQYNNNTNLKQSYYYEQTKPQTSIYYSREDKQDQVHLNRQNRDEQPPHSSDKYYSKQSAIPQGNRTPMDSRSNFNSKNPLDNDSQNKFKSEYQFSGFKTDFKWPEYQRMYPEITKNKNNQQENNNQVQQGQSQDSRGLLDIEQRLQQRREQAEKIAGQQDKRLNYYSKSQEYSQRQQQVGLESNQEKMKQFQRELRNEVQERIKEQTNQLGKQDYRNFELNSQRSHLERDMDNKHNKNEILELDQFKYSQQDAKLNLNERKNNYYDNSRKDYAINSRGSQFDEKSPFQSRFNHDSKFQEVSNLEKYHYVKKQQLDPHQTYDDKVKYVDRSLKSNKSQNEEQIKFNLKSEGSTFKESNDRFQLKDKLNYETKQQPYQIKREEVQSQGIQTRHDLYDKLQQFDQKNSTKYYDSRAFQADKFQSNNFIQETKPYDQYQSIEPKSKAIGYNTDKYDKYEIKMQDQQMDKMEFKRSQFQPEINQLRQEFDKKYGQFNPEVSQKLSEIDKRRIFEDRSRPEPIQTKISGAREYLGQKYYQRDPYRFEQRHSYHEESSHQDRLAIEKGNSRNNANTKAIEDILQGTALNKYIQREKQNKVMDRVVSFTSSNINYQKSPINDKEQQLGYDRQNQLQRGFGNDRYAVNEYQKRLSSDKNLQKYGSPSGQIFKQSRNYDTMDRRI</sequence>
<gene>
    <name evidence="3" type="ORF">GSPATT00020842001</name>
</gene>
<dbReference type="EMBL" id="CT868607">
    <property type="protein sequence ID" value="CAK87189.1"/>
    <property type="molecule type" value="Genomic_DNA"/>
</dbReference>
<feature type="region of interest" description="Disordered" evidence="2">
    <location>
        <begin position="756"/>
        <end position="784"/>
    </location>
</feature>
<feature type="compositionally biased region" description="Low complexity" evidence="2">
    <location>
        <begin position="225"/>
        <end position="242"/>
    </location>
</feature>
<dbReference type="AlphaFoldDB" id="A0DVX2"/>
<dbReference type="RefSeq" id="XP_001454586.1">
    <property type="nucleotide sequence ID" value="XM_001454549.1"/>
</dbReference>
<evidence type="ECO:0000256" key="2">
    <source>
        <dbReference type="SAM" id="MobiDB-lite"/>
    </source>
</evidence>
<dbReference type="Proteomes" id="UP000000600">
    <property type="component" value="Unassembled WGS sequence"/>
</dbReference>
<dbReference type="OMA" id="QRMYPEI"/>
<dbReference type="OrthoDB" id="302158at2759"/>
<reference evidence="3 4" key="1">
    <citation type="journal article" date="2006" name="Nature">
        <title>Global trends of whole-genome duplications revealed by the ciliate Paramecium tetraurelia.</title>
        <authorList>
            <consortium name="Genoscope"/>
            <person name="Aury J.-M."/>
            <person name="Jaillon O."/>
            <person name="Duret L."/>
            <person name="Noel B."/>
            <person name="Jubin C."/>
            <person name="Porcel B.M."/>
            <person name="Segurens B."/>
            <person name="Daubin V."/>
            <person name="Anthouard V."/>
            <person name="Aiach N."/>
            <person name="Arnaiz O."/>
            <person name="Billaut A."/>
            <person name="Beisson J."/>
            <person name="Blanc I."/>
            <person name="Bouhouche K."/>
            <person name="Camara F."/>
            <person name="Duharcourt S."/>
            <person name="Guigo R."/>
            <person name="Gogendeau D."/>
            <person name="Katinka M."/>
            <person name="Keller A.-M."/>
            <person name="Kissmehl R."/>
            <person name="Klotz C."/>
            <person name="Koll F."/>
            <person name="Le Moue A."/>
            <person name="Lepere C."/>
            <person name="Malinsky S."/>
            <person name="Nowacki M."/>
            <person name="Nowak J.K."/>
            <person name="Plattner H."/>
            <person name="Poulain J."/>
            <person name="Ruiz F."/>
            <person name="Serrano V."/>
            <person name="Zagulski M."/>
            <person name="Dessen P."/>
            <person name="Betermier M."/>
            <person name="Weissenbach J."/>
            <person name="Scarpelli C."/>
            <person name="Schachter V."/>
            <person name="Sperling L."/>
            <person name="Meyer E."/>
            <person name="Cohen J."/>
            <person name="Wincker P."/>
        </authorList>
    </citation>
    <scope>NUCLEOTIDE SEQUENCE [LARGE SCALE GENOMIC DNA]</scope>
    <source>
        <strain evidence="3 4">Stock d4-2</strain>
    </source>
</reference>
<proteinExistence type="predicted"/>
<name>A0DVX2_PARTE</name>
<keyword evidence="4" id="KW-1185">Reference proteome</keyword>
<feature type="coiled-coil region" evidence="1">
    <location>
        <begin position="290"/>
        <end position="353"/>
    </location>
</feature>
<organism evidence="3 4">
    <name type="scientific">Paramecium tetraurelia</name>
    <dbReference type="NCBI Taxonomy" id="5888"/>
    <lineage>
        <taxon>Eukaryota</taxon>
        <taxon>Sar</taxon>
        <taxon>Alveolata</taxon>
        <taxon>Ciliophora</taxon>
        <taxon>Intramacronucleata</taxon>
        <taxon>Oligohymenophorea</taxon>
        <taxon>Peniculida</taxon>
        <taxon>Parameciidae</taxon>
        <taxon>Paramecium</taxon>
    </lineage>
</organism>
<evidence type="ECO:0000313" key="3">
    <source>
        <dbReference type="EMBL" id="CAK87189.1"/>
    </source>
</evidence>
<feature type="region of interest" description="Disordered" evidence="2">
    <location>
        <begin position="225"/>
        <end position="246"/>
    </location>
</feature>
<feature type="compositionally biased region" description="Basic and acidic residues" evidence="2">
    <location>
        <begin position="139"/>
        <end position="163"/>
    </location>
</feature>
<evidence type="ECO:0000256" key="1">
    <source>
        <dbReference type="SAM" id="Coils"/>
    </source>
</evidence>
<protein>
    <submittedName>
        <fullName evidence="3">Uncharacterized protein</fullName>
    </submittedName>
</protein>
<feature type="region of interest" description="Disordered" evidence="2">
    <location>
        <begin position="104"/>
        <end position="123"/>
    </location>
</feature>
<accession>A0DVX2</accession>
<feature type="compositionally biased region" description="Polar residues" evidence="2">
    <location>
        <begin position="762"/>
        <end position="777"/>
    </location>
</feature>